<dbReference type="SUPFAM" id="SSF82171">
    <property type="entry name" value="DPP6 N-terminal domain-like"/>
    <property type="match status" value="1"/>
</dbReference>
<dbReference type="EMBL" id="WHUG01000004">
    <property type="protein sequence ID" value="MQA38949.1"/>
    <property type="molecule type" value="Genomic_DNA"/>
</dbReference>
<organism evidence="2 3">
    <name type="scientific">Rugamonas aquatica</name>
    <dbReference type="NCBI Taxonomy" id="2743357"/>
    <lineage>
        <taxon>Bacteria</taxon>
        <taxon>Pseudomonadati</taxon>
        <taxon>Pseudomonadota</taxon>
        <taxon>Betaproteobacteria</taxon>
        <taxon>Burkholderiales</taxon>
        <taxon>Oxalobacteraceae</taxon>
        <taxon>Telluria group</taxon>
        <taxon>Rugamonas</taxon>
    </lineage>
</organism>
<gene>
    <name evidence="2" type="ORF">GEV02_12355</name>
</gene>
<sequence>MAICSLMRRLTALALLGCALAASAATPDGLMPVRGDAHELVITPDGSVLALDRDGRPWRRRRQGDGSWAGLPGQFAALRAGLDGSVWGITAAHELYVLRSGSWWSPAGTGIDDVAAGPDGALLLRESGRGWRDEPASGRPWPADAASYPRALADAHGLPWLWRADGHIARYDGTAWQRSDVPDGRGLSSLSLSADGSAMLIDDRGAPWRWEPARRAWQALTADGAAGIVQVALGPAGKPWFVGADGRVLASDLFDAATPAARPPALFTRLLAWQRVRGQAEGLSIGADGTVLTLDREGSLWQWKGKNNWSMLPGQAARAAVAADGSVWAVLRGGRVAHQVRGFWQEAGFEAADIAAGARGDVWALRTDGQLALLVRGAGPWQLLRDSGGAVAIAVGKNGEPWIIDANGEVRSRPADAWRSHPGIRAVSLGVGPEGTVYATTAELGIYWLDPREGQWKPATGKALRIAVGPQGAPWAIGANSEVLASAFFLQEDERRVARQTAAQQPAAPVLSFVPAPPASVLASSNKPLAYTRVDGRYIDIGVGGDGSVFAVGSEGGLYCYNPEDQRFLLASTGAARRVATAAGATPWLVNAGQDVSYFDRGWHAVADFKASDIAVAQNGGVFAVEANSQQIYRYAAQEGVFTLARDANGTAFPKALKVAPVSNTMVWIIAPDQQVLRCTGNSCIAQGVSARDIGIGPEGSVMIVDLMGGVRRYDFKALAFKPAGGAARELSVGPQGLPWLVDAEGAAQAASLPKPSVRARATACNQRFSGQPVPMAQPPAQFKAGDDSAVLAPGGSVNILANDTVNGVRPVAAQVLVVFASATPYLAYADGLVTVLAGAPPGALLNASYKLCQLPTGSSCSPPATVTVAVPGTISAQPDRLSLAAGQATPAGALLANDAANGRPAAAGLVVVSGGFAAPGLAVTANGAVTVAVSVAPGSYAGSYQICLTASPATCAGTTVEVTVQAPQFVLAAPVVNVQLEAGRSTAAGQLLAGARLNGSGISAGMATASGQFAAAGLSVNADASVSVAAGTAAGNYNGNYRLCLASAPSNCAGAQLLVTVTAPPVSIAAQADNLTLAPGQTSAAGALLANDTLNGGAADPRLVTVSGSLGTAAAVINANGTIGVAADAPAGTYSGRYRVCAVAVPTACASAAVTLTVAPTVTAGAASVTINSGAGVPASTLLSRIAANGRAVQAGQVVVSASFAASGINVGTDGAIGVATGTAAGTYAGSYSACLSAQRTICATASLTVAVLDTVQAQADSFVLRQGDGGASILANDTISGQAVYMDQLARVTVRVSMNVPGISFGADGTISIASDAVPGNYAGSYRLCVAAAPANCSSAAISVVVQAAPVVPPTPVEPPPLPLPPVELPPPRP</sequence>
<reference evidence="2 3" key="1">
    <citation type="submission" date="2019-10" db="EMBL/GenBank/DDBJ databases">
        <title>Two novel species isolated from a subtropical stream in China.</title>
        <authorList>
            <person name="Lu H."/>
        </authorList>
    </citation>
    <scope>NUCLEOTIDE SEQUENCE [LARGE SCALE GENOMIC DNA]</scope>
    <source>
        <strain evidence="2 3">FT29W</strain>
    </source>
</reference>
<name>A0A6A7N1L0_9BURK</name>
<comment type="caution">
    <text evidence="2">The sequence shown here is derived from an EMBL/GenBank/DDBJ whole genome shotgun (WGS) entry which is preliminary data.</text>
</comment>
<proteinExistence type="predicted"/>
<evidence type="ECO:0000313" key="3">
    <source>
        <dbReference type="Proteomes" id="UP000440498"/>
    </source>
</evidence>
<feature type="signal peptide" evidence="1">
    <location>
        <begin position="1"/>
        <end position="24"/>
    </location>
</feature>
<evidence type="ECO:0000256" key="1">
    <source>
        <dbReference type="SAM" id="SignalP"/>
    </source>
</evidence>
<dbReference type="Proteomes" id="UP000440498">
    <property type="component" value="Unassembled WGS sequence"/>
</dbReference>
<feature type="chain" id="PRO_5025343588" evidence="1">
    <location>
        <begin position="25"/>
        <end position="1376"/>
    </location>
</feature>
<accession>A0A6A7N1L0</accession>
<dbReference type="SMART" id="SM00706">
    <property type="entry name" value="TECPR"/>
    <property type="match status" value="9"/>
</dbReference>
<protein>
    <submittedName>
        <fullName evidence="2">Uncharacterized protein</fullName>
    </submittedName>
</protein>
<dbReference type="InterPro" id="IPR006624">
    <property type="entry name" value="Beta-propeller_rpt_TECPR"/>
</dbReference>
<evidence type="ECO:0000313" key="2">
    <source>
        <dbReference type="EMBL" id="MQA38949.1"/>
    </source>
</evidence>
<keyword evidence="3" id="KW-1185">Reference proteome</keyword>
<dbReference type="RefSeq" id="WP_152838268.1">
    <property type="nucleotide sequence ID" value="NZ_WHUG01000004.1"/>
</dbReference>
<keyword evidence="1" id="KW-0732">Signal</keyword>